<dbReference type="RefSeq" id="WP_245963143.1">
    <property type="nucleotide sequence ID" value="NZ_RKRE01000003.1"/>
</dbReference>
<dbReference type="PANTHER" id="PTHR22550">
    <property type="entry name" value="SPORE GERMINATION PROTEIN"/>
    <property type="match status" value="1"/>
</dbReference>
<dbReference type="Pfam" id="PF03323">
    <property type="entry name" value="GerA"/>
    <property type="match status" value="1"/>
</dbReference>
<dbReference type="GO" id="GO:0016020">
    <property type="term" value="C:membrane"/>
    <property type="evidence" value="ECO:0007669"/>
    <property type="project" value="InterPro"/>
</dbReference>
<dbReference type="GO" id="GO:0009847">
    <property type="term" value="P:spore germination"/>
    <property type="evidence" value="ECO:0007669"/>
    <property type="project" value="InterPro"/>
</dbReference>
<organism evidence="5 6">
    <name type="scientific">Thermodesulfitimonas autotrophica</name>
    <dbReference type="NCBI Taxonomy" id="1894989"/>
    <lineage>
        <taxon>Bacteria</taxon>
        <taxon>Bacillati</taxon>
        <taxon>Bacillota</taxon>
        <taxon>Clostridia</taxon>
        <taxon>Thermoanaerobacterales</taxon>
        <taxon>Thermoanaerobacteraceae</taxon>
        <taxon>Thermodesulfitimonas</taxon>
    </lineage>
</organism>
<evidence type="ECO:0000256" key="2">
    <source>
        <dbReference type="ARBA" id="ARBA00023136"/>
    </source>
</evidence>
<sequence>MRRRLIRKLSDLLIQSKRPGWVEETPPPSPPPPQGGSGRVWEPAELKEMPVVPDLAANLRVLRGLLGGNTDFVIREFKAAGKVPAALAYLSGMVERAQLNYHILERLMLDYPAGTAVNMVAVRERVITVAELEDCQNFWQVAEVVLAGKAVLFLAGEPQALGLDTRGYETRPIGDPEIESVVRGPRDAFVEDIERNIMLVRRRLKTPNLVVERFNLGRLTQSVVVLLYIKGLAMPELVAEVRSRVKRIDVDAVFGCHYVEEMVADSPHSLFPQTIATERPDRVAAALCEGKVVCLIDTAPMALILPATLAALLQSPEDYYHPYVISTAIRWLRYLAFFISVTASPLYVAITTFHQEMIPFRLLLSVAAAREGVPLPAVLEALVMELTFELLREAGIRFPRPVGQAVSIVGALVIGEAAVTAGVVSPLMVIIVALAGIASFATPSYELAIPMRLLRFPLMVLAGSFGLFGLTAGLLAMLVHLAGLRSFGVPYLSPVAPLKFADLKDVLVRAPLWMMRTRPETAKRNWYRMPPGLKPGPPPEE</sequence>
<comment type="caution">
    <text evidence="5">The sequence shown here is derived from an EMBL/GenBank/DDBJ whole genome shotgun (WGS) entry which is preliminary data.</text>
</comment>
<reference evidence="5 6" key="1">
    <citation type="submission" date="2018-11" db="EMBL/GenBank/DDBJ databases">
        <title>Genomic Encyclopedia of Type Strains, Phase IV (KMG-IV): sequencing the most valuable type-strain genomes for metagenomic binning, comparative biology and taxonomic classification.</title>
        <authorList>
            <person name="Goeker M."/>
        </authorList>
    </citation>
    <scope>NUCLEOTIDE SEQUENCE [LARGE SCALE GENOMIC DNA]</scope>
    <source>
        <strain evidence="5 6">DSM 102936</strain>
    </source>
</reference>
<evidence type="ECO:0000256" key="3">
    <source>
        <dbReference type="SAM" id="MobiDB-lite"/>
    </source>
</evidence>
<gene>
    <name evidence="5" type="ORF">EDD75_1944</name>
</gene>
<dbReference type="InterPro" id="IPR004995">
    <property type="entry name" value="Spore_Ger"/>
</dbReference>
<feature type="region of interest" description="Disordered" evidence="3">
    <location>
        <begin position="17"/>
        <end position="40"/>
    </location>
</feature>
<dbReference type="PANTHER" id="PTHR22550:SF5">
    <property type="entry name" value="LEUCINE ZIPPER PROTEIN 4"/>
    <property type="match status" value="1"/>
</dbReference>
<feature type="transmembrane region" description="Helical" evidence="4">
    <location>
        <begin position="334"/>
        <end position="353"/>
    </location>
</feature>
<feature type="transmembrane region" description="Helical" evidence="4">
    <location>
        <begin position="405"/>
        <end position="438"/>
    </location>
</feature>
<dbReference type="InterPro" id="IPR050768">
    <property type="entry name" value="UPF0353/GerABKA_families"/>
</dbReference>
<evidence type="ECO:0000256" key="4">
    <source>
        <dbReference type="SAM" id="Phobius"/>
    </source>
</evidence>
<comment type="similarity">
    <text evidence="1">Belongs to the GerABKA family.</text>
</comment>
<feature type="transmembrane region" description="Helical" evidence="4">
    <location>
        <begin position="292"/>
        <end position="314"/>
    </location>
</feature>
<accession>A0A3N5B207</accession>
<dbReference type="PIRSF" id="PIRSF005690">
    <property type="entry name" value="GerBA"/>
    <property type="match status" value="1"/>
</dbReference>
<proteinExistence type="inferred from homology"/>
<keyword evidence="4" id="KW-0812">Transmembrane</keyword>
<evidence type="ECO:0000313" key="6">
    <source>
        <dbReference type="Proteomes" id="UP000282654"/>
    </source>
</evidence>
<keyword evidence="4" id="KW-1133">Transmembrane helix</keyword>
<dbReference type="AlphaFoldDB" id="A0A3N5B207"/>
<keyword evidence="6" id="KW-1185">Reference proteome</keyword>
<evidence type="ECO:0000313" key="5">
    <source>
        <dbReference type="EMBL" id="RPF42832.1"/>
    </source>
</evidence>
<protein>
    <submittedName>
        <fullName evidence="5">Spore germination protein KA</fullName>
    </submittedName>
</protein>
<name>A0A3N5B207_9THEO</name>
<dbReference type="Proteomes" id="UP000282654">
    <property type="component" value="Unassembled WGS sequence"/>
</dbReference>
<evidence type="ECO:0000256" key="1">
    <source>
        <dbReference type="ARBA" id="ARBA00005278"/>
    </source>
</evidence>
<keyword evidence="2 4" id="KW-0472">Membrane</keyword>
<feature type="compositionally biased region" description="Pro residues" evidence="3">
    <location>
        <begin position="25"/>
        <end position="34"/>
    </location>
</feature>
<feature type="transmembrane region" description="Helical" evidence="4">
    <location>
        <begin position="458"/>
        <end position="479"/>
    </location>
</feature>
<dbReference type="EMBL" id="RKRE01000003">
    <property type="protein sequence ID" value="RPF42832.1"/>
    <property type="molecule type" value="Genomic_DNA"/>
</dbReference>